<evidence type="ECO:0000256" key="1">
    <source>
        <dbReference type="SAM" id="SignalP"/>
    </source>
</evidence>
<reference evidence="2" key="1">
    <citation type="submission" date="2025-08" db="UniProtKB">
        <authorList>
            <consortium name="RefSeq"/>
        </authorList>
    </citation>
    <scope>IDENTIFICATION</scope>
</reference>
<accession>A0AAJ7EFS1</accession>
<dbReference type="Proteomes" id="UP000694872">
    <property type="component" value="Unplaced"/>
</dbReference>
<protein>
    <submittedName>
        <fullName evidence="2">Uncharacterized protein LOC106123900</fullName>
    </submittedName>
</protein>
<feature type="chain" id="PRO_5042565643" evidence="1">
    <location>
        <begin position="22"/>
        <end position="125"/>
    </location>
</feature>
<dbReference type="GeneID" id="106123900"/>
<gene>
    <name evidence="2" type="primary">LOC106123900</name>
</gene>
<evidence type="ECO:0000313" key="2">
    <source>
        <dbReference type="RefSeq" id="XP_013175767.1"/>
    </source>
</evidence>
<sequence length="125" mass="14187">MYKKKSLLVLSIVCQWTIASTNSIFKFGPNASSEEVRRKDHRNTLLDFLDPRGILNSPGDAKLRSKRRDISYFTPISSVKHTDALRLLFKTFLNVFLAALRQGKPPLGPPFPKTIVTNIKDMLLN</sequence>
<proteinExistence type="predicted"/>
<feature type="signal peptide" evidence="1">
    <location>
        <begin position="1"/>
        <end position="21"/>
    </location>
</feature>
<dbReference type="RefSeq" id="XP_013175767.1">
    <property type="nucleotide sequence ID" value="XM_013320313.1"/>
</dbReference>
<dbReference type="AlphaFoldDB" id="A0AAJ7EFS1"/>
<dbReference type="KEGG" id="pxu:106123900"/>
<keyword evidence="1" id="KW-0732">Signal</keyword>
<name>A0AAJ7EFS1_PAPXU</name>
<organism evidence="2">
    <name type="scientific">Papilio xuthus</name>
    <name type="common">Asian swallowtail butterfly</name>
    <dbReference type="NCBI Taxonomy" id="66420"/>
    <lineage>
        <taxon>Eukaryota</taxon>
        <taxon>Metazoa</taxon>
        <taxon>Ecdysozoa</taxon>
        <taxon>Arthropoda</taxon>
        <taxon>Hexapoda</taxon>
        <taxon>Insecta</taxon>
        <taxon>Pterygota</taxon>
        <taxon>Neoptera</taxon>
        <taxon>Endopterygota</taxon>
        <taxon>Lepidoptera</taxon>
        <taxon>Glossata</taxon>
        <taxon>Ditrysia</taxon>
        <taxon>Papilionoidea</taxon>
        <taxon>Papilionidae</taxon>
        <taxon>Papilioninae</taxon>
        <taxon>Papilio</taxon>
    </lineage>
</organism>